<proteinExistence type="predicted"/>
<organism evidence="1 2">
    <name type="scientific">Peiella sedimenti</name>
    <dbReference type="NCBI Taxonomy" id="3061083"/>
    <lineage>
        <taxon>Bacteria</taxon>
        <taxon>Pseudomonadati</taxon>
        <taxon>Pseudomonadota</taxon>
        <taxon>Alphaproteobacteria</taxon>
        <taxon>Caulobacterales</taxon>
        <taxon>Caulobacteraceae</taxon>
        <taxon>Peiella</taxon>
    </lineage>
</organism>
<sequence>MAKTDAFDQNILDAVEEHGWFCMSVFDPEDVAPRFSYSIGFTKSLGQPEFIIFGLPADVAHGVLWNVFRALKDGRSPEDLEPWPDLIENYDCVARRVHPSQVRREYLNSALWSGATPRREVGRCRSCSWSGLTAMAAFRGRPAATRGPATINRRCTFRAGIDRASAATAH</sequence>
<protein>
    <submittedName>
        <fullName evidence="1">DUF4262 domain-containing protein</fullName>
    </submittedName>
</protein>
<keyword evidence="2" id="KW-1185">Reference proteome</keyword>
<gene>
    <name evidence="1" type="ORF">Q0812_01115</name>
</gene>
<dbReference type="Pfam" id="PF14081">
    <property type="entry name" value="DUF4262"/>
    <property type="match status" value="1"/>
</dbReference>
<dbReference type="InterPro" id="IPR025358">
    <property type="entry name" value="DUF4262"/>
</dbReference>
<dbReference type="RefSeq" id="WP_302108450.1">
    <property type="nucleotide sequence ID" value="NZ_JAUKTR010000001.1"/>
</dbReference>
<accession>A0ABT8SHH6</accession>
<dbReference type="Proteomes" id="UP001169063">
    <property type="component" value="Unassembled WGS sequence"/>
</dbReference>
<evidence type="ECO:0000313" key="2">
    <source>
        <dbReference type="Proteomes" id="UP001169063"/>
    </source>
</evidence>
<reference evidence="1" key="1">
    <citation type="submission" date="2023-07" db="EMBL/GenBank/DDBJ databases">
        <title>Brevundimonas soil sp. nov., isolated from the soil of chemical plant.</title>
        <authorList>
            <person name="Wu N."/>
        </authorList>
    </citation>
    <scope>NUCLEOTIDE SEQUENCE</scope>
    <source>
        <strain evidence="1">XZ-24</strain>
    </source>
</reference>
<name>A0ABT8SHH6_9CAUL</name>
<comment type="caution">
    <text evidence="1">The sequence shown here is derived from an EMBL/GenBank/DDBJ whole genome shotgun (WGS) entry which is preliminary data.</text>
</comment>
<evidence type="ECO:0000313" key="1">
    <source>
        <dbReference type="EMBL" id="MDO1558026.1"/>
    </source>
</evidence>
<dbReference type="EMBL" id="JAUKTR010000001">
    <property type="protein sequence ID" value="MDO1558026.1"/>
    <property type="molecule type" value="Genomic_DNA"/>
</dbReference>